<protein>
    <submittedName>
        <fullName evidence="1">Uncharacterized protein</fullName>
    </submittedName>
</protein>
<proteinExistence type="predicted"/>
<sequence length="108" mass="12193">TSCESQYFDTQPGTITDPETAIARELRHLASGCHCVMSVCPLLPFRLFAMLESHHFPKALCLKYISWKRVPMEMVQAICLPVHPNSAVEFGLVFFLAAQQSLADLQRR</sequence>
<dbReference type="EMBL" id="JACVVK020000131">
    <property type="protein sequence ID" value="KAK7489987.1"/>
    <property type="molecule type" value="Genomic_DNA"/>
</dbReference>
<organism evidence="1 2">
    <name type="scientific">Batillaria attramentaria</name>
    <dbReference type="NCBI Taxonomy" id="370345"/>
    <lineage>
        <taxon>Eukaryota</taxon>
        <taxon>Metazoa</taxon>
        <taxon>Spiralia</taxon>
        <taxon>Lophotrochozoa</taxon>
        <taxon>Mollusca</taxon>
        <taxon>Gastropoda</taxon>
        <taxon>Caenogastropoda</taxon>
        <taxon>Sorbeoconcha</taxon>
        <taxon>Cerithioidea</taxon>
        <taxon>Batillariidae</taxon>
        <taxon>Batillaria</taxon>
    </lineage>
</organism>
<comment type="caution">
    <text evidence="1">The sequence shown here is derived from an EMBL/GenBank/DDBJ whole genome shotgun (WGS) entry which is preliminary data.</text>
</comment>
<evidence type="ECO:0000313" key="1">
    <source>
        <dbReference type="EMBL" id="KAK7489987.1"/>
    </source>
</evidence>
<gene>
    <name evidence="1" type="ORF">BaRGS_00018687</name>
</gene>
<name>A0ABD0KT86_9CAEN</name>
<dbReference type="AlphaFoldDB" id="A0ABD0KT86"/>
<reference evidence="1 2" key="1">
    <citation type="journal article" date="2023" name="Sci. Data">
        <title>Genome assembly of the Korean intertidal mud-creeper Batillaria attramentaria.</title>
        <authorList>
            <person name="Patra A.K."/>
            <person name="Ho P.T."/>
            <person name="Jun S."/>
            <person name="Lee S.J."/>
            <person name="Kim Y."/>
            <person name="Won Y.J."/>
        </authorList>
    </citation>
    <scope>NUCLEOTIDE SEQUENCE [LARGE SCALE GENOMIC DNA]</scope>
    <source>
        <strain evidence="1">Wonlab-2016</strain>
    </source>
</reference>
<accession>A0ABD0KT86</accession>
<feature type="non-terminal residue" evidence="1">
    <location>
        <position position="1"/>
    </location>
</feature>
<dbReference type="Proteomes" id="UP001519460">
    <property type="component" value="Unassembled WGS sequence"/>
</dbReference>
<keyword evidence="2" id="KW-1185">Reference proteome</keyword>
<evidence type="ECO:0000313" key="2">
    <source>
        <dbReference type="Proteomes" id="UP001519460"/>
    </source>
</evidence>